<keyword evidence="1" id="KW-0732">Signal</keyword>
<dbReference type="AlphaFoldDB" id="A0A327R3W0"/>
<comment type="caution">
    <text evidence="3">The sequence shown here is derived from an EMBL/GenBank/DDBJ whole genome shotgun (WGS) entry which is preliminary data.</text>
</comment>
<sequence length="237" mass="26327">MKRFFSTALVVGAILYGSTAFAQNNQLTKKEKKAGWQLLFDGTSTKGWHSYNKTTVGEGWKIEDGALVLDKKEGEKGGDLTTDAEYTNYEFQVDWKISEGGNSGIIFGVKEDAKYGAPYLTGPEMQVLDDAKHADGKIYKHNSGDLYDMIASAQKAAKPVGEWNTAKIVKDHNKLSLYLNGVKTVETVIGSNEWKELVAGSKFKKWEGFGAFETGKIALQDHGDKVWYRNIKIKVLK</sequence>
<evidence type="ECO:0000313" key="4">
    <source>
        <dbReference type="Proteomes" id="UP000249547"/>
    </source>
</evidence>
<dbReference type="EMBL" id="QLLL01000001">
    <property type="protein sequence ID" value="RAJ10738.1"/>
    <property type="molecule type" value="Genomic_DNA"/>
</dbReference>
<feature type="domain" description="3-keto-alpha-glucoside-1,2-lyase/3-keto-2-hydroxy-glucal hydratase" evidence="2">
    <location>
        <begin position="35"/>
        <end position="234"/>
    </location>
</feature>
<dbReference type="OrthoDB" id="659240at2"/>
<name>A0A327R3W0_9BACT</name>
<keyword evidence="4" id="KW-1185">Reference proteome</keyword>
<evidence type="ECO:0000313" key="3">
    <source>
        <dbReference type="EMBL" id="RAJ10738.1"/>
    </source>
</evidence>
<evidence type="ECO:0000256" key="1">
    <source>
        <dbReference type="SAM" id="SignalP"/>
    </source>
</evidence>
<dbReference type="RefSeq" id="WP_111595868.1">
    <property type="nucleotide sequence ID" value="NZ_QLLL01000001.1"/>
</dbReference>
<organism evidence="3 4">
    <name type="scientific">Chitinophaga skermanii</name>
    <dbReference type="NCBI Taxonomy" id="331697"/>
    <lineage>
        <taxon>Bacteria</taxon>
        <taxon>Pseudomonadati</taxon>
        <taxon>Bacteroidota</taxon>
        <taxon>Chitinophagia</taxon>
        <taxon>Chitinophagales</taxon>
        <taxon>Chitinophagaceae</taxon>
        <taxon>Chitinophaga</taxon>
    </lineage>
</organism>
<reference evidence="3 4" key="1">
    <citation type="submission" date="2018-06" db="EMBL/GenBank/DDBJ databases">
        <title>Genomic Encyclopedia of Archaeal and Bacterial Type Strains, Phase II (KMG-II): from individual species to whole genera.</title>
        <authorList>
            <person name="Goeker M."/>
        </authorList>
    </citation>
    <scope>NUCLEOTIDE SEQUENCE [LARGE SCALE GENOMIC DNA]</scope>
    <source>
        <strain evidence="3 4">DSM 23857</strain>
    </source>
</reference>
<dbReference type="InterPro" id="IPR010496">
    <property type="entry name" value="AL/BT2_dom"/>
</dbReference>
<dbReference type="Proteomes" id="UP000249547">
    <property type="component" value="Unassembled WGS sequence"/>
</dbReference>
<dbReference type="GO" id="GO:0016787">
    <property type="term" value="F:hydrolase activity"/>
    <property type="evidence" value="ECO:0007669"/>
    <property type="project" value="InterPro"/>
</dbReference>
<feature type="signal peptide" evidence="1">
    <location>
        <begin position="1"/>
        <end position="22"/>
    </location>
</feature>
<evidence type="ECO:0000259" key="2">
    <source>
        <dbReference type="Pfam" id="PF06439"/>
    </source>
</evidence>
<gene>
    <name evidence="3" type="ORF">LX64_00345</name>
</gene>
<proteinExistence type="predicted"/>
<protein>
    <submittedName>
        <fullName evidence="3">Uncharacterized protein DUF1080</fullName>
    </submittedName>
</protein>
<dbReference type="Pfam" id="PF06439">
    <property type="entry name" value="3keto-disac_hyd"/>
    <property type="match status" value="1"/>
</dbReference>
<accession>A0A327R3W0</accession>
<dbReference type="Gene3D" id="2.60.120.560">
    <property type="entry name" value="Exo-inulinase, domain 1"/>
    <property type="match status" value="1"/>
</dbReference>
<feature type="chain" id="PRO_5016257875" evidence="1">
    <location>
        <begin position="23"/>
        <end position="237"/>
    </location>
</feature>